<sequence length="81" mass="9304">MENVAADVRLESIESFQSTIRKSEKARAQMTQKGGNTVLIEKRLRAFHISLVVLEKVWHDKPHLCSQEELERAREVLTAIC</sequence>
<evidence type="ECO:0000313" key="1">
    <source>
        <dbReference type="EMBL" id="EIM05276.1"/>
    </source>
</evidence>
<organism evidence="1 2">
    <name type="scientific">Planococcus antarcticus DSM 14505</name>
    <dbReference type="NCBI Taxonomy" id="1185653"/>
    <lineage>
        <taxon>Bacteria</taxon>
        <taxon>Bacillati</taxon>
        <taxon>Bacillota</taxon>
        <taxon>Bacilli</taxon>
        <taxon>Bacillales</taxon>
        <taxon>Caryophanaceae</taxon>
        <taxon>Planococcus</taxon>
    </lineage>
</organism>
<evidence type="ECO:0000313" key="2">
    <source>
        <dbReference type="Proteomes" id="UP000004725"/>
    </source>
</evidence>
<name>A0AA87LQ52_9BACL</name>
<dbReference type="AlphaFoldDB" id="A0AA87LQ52"/>
<gene>
    <name evidence="1" type="ORF">A1A1_17145</name>
</gene>
<accession>A0AA87LQ52</accession>
<reference evidence="1 2" key="1">
    <citation type="journal article" date="2012" name="J. Bacteriol.">
        <title>Genome Sequence of the Antarctic Psychrophile Bacterium Planococcus antarcticus DSM 14505.</title>
        <authorList>
            <person name="Margolles A."/>
            <person name="Gueimonde M."/>
            <person name="Sanchez B."/>
        </authorList>
    </citation>
    <scope>NUCLEOTIDE SEQUENCE [LARGE SCALE GENOMIC DNA]</scope>
    <source>
        <strain evidence="1 2">DSM 14505</strain>
    </source>
</reference>
<comment type="caution">
    <text evidence="1">The sequence shown here is derived from an EMBL/GenBank/DDBJ whole genome shotgun (WGS) entry which is preliminary data.</text>
</comment>
<proteinExistence type="predicted"/>
<protein>
    <submittedName>
        <fullName evidence="1">Uncharacterized protein</fullName>
    </submittedName>
</protein>
<dbReference type="Proteomes" id="UP000004725">
    <property type="component" value="Unassembled WGS sequence"/>
</dbReference>
<dbReference type="EMBL" id="AJYB01000082">
    <property type="protein sequence ID" value="EIM05276.1"/>
    <property type="molecule type" value="Genomic_DNA"/>
</dbReference>